<evidence type="ECO:0000256" key="1">
    <source>
        <dbReference type="ARBA" id="ARBA00022448"/>
    </source>
</evidence>
<dbReference type="Proteomes" id="UP000298416">
    <property type="component" value="Unassembled WGS sequence"/>
</dbReference>
<dbReference type="SUPFAM" id="SSF47699">
    <property type="entry name" value="Bifunctional inhibitor/lipid-transfer protein/seed storage 2S albumin"/>
    <property type="match status" value="1"/>
</dbReference>
<dbReference type="InterPro" id="IPR036312">
    <property type="entry name" value="Bifun_inhib/LTP/seed_sf"/>
</dbReference>
<accession>A0A8X8WQV1</accession>
<organism evidence="4">
    <name type="scientific">Salvia splendens</name>
    <name type="common">Scarlet sage</name>
    <dbReference type="NCBI Taxonomy" id="180675"/>
    <lineage>
        <taxon>Eukaryota</taxon>
        <taxon>Viridiplantae</taxon>
        <taxon>Streptophyta</taxon>
        <taxon>Embryophyta</taxon>
        <taxon>Tracheophyta</taxon>
        <taxon>Spermatophyta</taxon>
        <taxon>Magnoliopsida</taxon>
        <taxon>eudicotyledons</taxon>
        <taxon>Gunneridae</taxon>
        <taxon>Pentapetalae</taxon>
        <taxon>asterids</taxon>
        <taxon>lamiids</taxon>
        <taxon>Lamiales</taxon>
        <taxon>Lamiaceae</taxon>
        <taxon>Nepetoideae</taxon>
        <taxon>Mentheae</taxon>
        <taxon>Salviinae</taxon>
        <taxon>Salvia</taxon>
        <taxon>Salvia subgen. Calosphace</taxon>
        <taxon>core Calosphace</taxon>
    </lineage>
</organism>
<evidence type="ECO:0000313" key="4">
    <source>
        <dbReference type="EMBL" id="KAG6398915.1"/>
    </source>
</evidence>
<dbReference type="AlphaFoldDB" id="A0A8X8WQV1"/>
<keyword evidence="1" id="KW-0813">Transport</keyword>
<dbReference type="PANTHER" id="PTHR33214:SF69">
    <property type="entry name" value="BIFUNCTIONAL INHIBITOR_LIPID-TRANSFER PROTEIN_SEED STORAGE 2S ALBUMIN SUPERFAMILY PROTEIN"/>
    <property type="match status" value="1"/>
</dbReference>
<dbReference type="CDD" id="cd01959">
    <property type="entry name" value="nsLTP2"/>
    <property type="match status" value="1"/>
</dbReference>
<reference evidence="4" key="1">
    <citation type="submission" date="2018-01" db="EMBL/GenBank/DDBJ databases">
        <authorList>
            <person name="Mao J.F."/>
        </authorList>
    </citation>
    <scope>NUCLEOTIDE SEQUENCE</scope>
    <source>
        <strain evidence="4">Huo1</strain>
        <tissue evidence="4">Leaf</tissue>
    </source>
</reference>
<feature type="chain" id="PRO_5036476563" description="Bifunctional inhibitor/plant lipid transfer protein/seed storage helical domain-containing protein" evidence="3">
    <location>
        <begin position="20"/>
        <end position="97"/>
    </location>
</feature>
<evidence type="ECO:0000256" key="3">
    <source>
        <dbReference type="SAM" id="SignalP"/>
    </source>
</evidence>
<gene>
    <name evidence="4" type="ORF">SASPL_140387</name>
</gene>
<keyword evidence="2" id="KW-0446">Lipid-binding</keyword>
<keyword evidence="3" id="KW-0732">Signal</keyword>
<comment type="caution">
    <text evidence="4">The sequence shown here is derived from an EMBL/GenBank/DDBJ whole genome shotgun (WGS) entry which is preliminary data.</text>
</comment>
<proteinExistence type="predicted"/>
<evidence type="ECO:0000256" key="2">
    <source>
        <dbReference type="ARBA" id="ARBA00023121"/>
    </source>
</evidence>
<keyword evidence="5" id="KW-1185">Reference proteome</keyword>
<evidence type="ECO:0008006" key="6">
    <source>
        <dbReference type="Google" id="ProtNLM"/>
    </source>
</evidence>
<feature type="signal peptide" evidence="3">
    <location>
        <begin position="1"/>
        <end position="19"/>
    </location>
</feature>
<dbReference type="PANTHER" id="PTHR33214">
    <property type="entry name" value="BIFUNCTIONAL INHIBITOR/LIPID-TRANSFER PROTEIN/SEED STORAGE 2S ALBUMIN SUPERFAMILY PROTEIN"/>
    <property type="match status" value="1"/>
</dbReference>
<dbReference type="GO" id="GO:0006869">
    <property type="term" value="P:lipid transport"/>
    <property type="evidence" value="ECO:0007669"/>
    <property type="project" value="InterPro"/>
</dbReference>
<reference evidence="4" key="2">
    <citation type="submission" date="2020-08" db="EMBL/GenBank/DDBJ databases">
        <title>Plant Genome Project.</title>
        <authorList>
            <person name="Zhang R.-G."/>
        </authorList>
    </citation>
    <scope>NUCLEOTIDE SEQUENCE</scope>
    <source>
        <strain evidence="4">Huo1</strain>
        <tissue evidence="4">Leaf</tissue>
    </source>
</reference>
<sequence length="97" mass="10025">MKSKVGCVAIFVAIVVVHAIGEVEVAKAAVTCNPLQLTPCAVAITTAGSPSAVCCAKIKEQSPCLCQYMKNPNLQKFINSPGAKKVATSCGTPFPKC</sequence>
<dbReference type="InterPro" id="IPR033872">
    <property type="entry name" value="nsLTP2"/>
</dbReference>
<evidence type="ECO:0000313" key="5">
    <source>
        <dbReference type="Proteomes" id="UP000298416"/>
    </source>
</evidence>
<dbReference type="GO" id="GO:0008289">
    <property type="term" value="F:lipid binding"/>
    <property type="evidence" value="ECO:0007669"/>
    <property type="project" value="UniProtKB-KW"/>
</dbReference>
<dbReference type="EMBL" id="PNBA02000015">
    <property type="protein sequence ID" value="KAG6398915.1"/>
    <property type="molecule type" value="Genomic_DNA"/>
</dbReference>
<name>A0A8X8WQV1_SALSN</name>
<protein>
    <recommendedName>
        <fullName evidence="6">Bifunctional inhibitor/plant lipid transfer protein/seed storage helical domain-containing protein</fullName>
    </recommendedName>
</protein>
<dbReference type="Gene3D" id="1.10.110.10">
    <property type="entry name" value="Plant lipid-transfer and hydrophobic proteins"/>
    <property type="match status" value="1"/>
</dbReference>